<evidence type="ECO:0000313" key="3">
    <source>
        <dbReference type="EMBL" id="SUI40687.1"/>
    </source>
</evidence>
<dbReference type="Proteomes" id="UP000254765">
    <property type="component" value="Unassembled WGS sequence"/>
</dbReference>
<dbReference type="Pfam" id="PF24223">
    <property type="entry name" value="MrpH_C"/>
    <property type="match status" value="1"/>
</dbReference>
<dbReference type="RefSeq" id="WP_126186593.1">
    <property type="nucleotide sequence ID" value="NZ_CAMIQS010000004.1"/>
</dbReference>
<evidence type="ECO:0000259" key="2">
    <source>
        <dbReference type="Pfam" id="PF24223"/>
    </source>
</evidence>
<proteinExistence type="predicted"/>
<sequence>MKKVVRCIIMLSTLLLITNQVRAAWEMDIKLYPQQKIFKVKVIRWDEDDPAKNILFGCRTSGMGCMLGIYGIRDGAYFYDDNFPMPDRVSDMRTMGELARVFREQGYLNKEIRRSAWYPYIDYCFYIGYYVITGPSTASMVPVPGGVSECPKTEILPTFCSITEPYIELNHGSLSGDSVNGNTVSKPIHVTCNNDFNLAIKSKNSQGQLSLGGGLISQLKVNGTDLGQGYSDVVGPSGKTFTLSSTLSGYTGATGDFQGSSVIILGLP</sequence>
<protein>
    <recommendedName>
        <fullName evidence="2">Fimbrial adhesin MrpH C-terminal domain-containing protein</fullName>
    </recommendedName>
</protein>
<gene>
    <name evidence="3" type="ORF">NCTC10211_00714</name>
</gene>
<dbReference type="EMBL" id="UGYK01000002">
    <property type="protein sequence ID" value="SUI40687.1"/>
    <property type="molecule type" value="Genomic_DNA"/>
</dbReference>
<feature type="chain" id="PRO_5016565452" description="Fimbrial adhesin MrpH C-terminal domain-containing protein" evidence="1">
    <location>
        <begin position="24"/>
        <end position="268"/>
    </location>
</feature>
<organism evidence="3 4">
    <name type="scientific">Serratia marcescens</name>
    <dbReference type="NCBI Taxonomy" id="615"/>
    <lineage>
        <taxon>Bacteria</taxon>
        <taxon>Pseudomonadati</taxon>
        <taxon>Pseudomonadota</taxon>
        <taxon>Gammaproteobacteria</taxon>
        <taxon>Enterobacterales</taxon>
        <taxon>Yersiniaceae</taxon>
        <taxon>Serratia</taxon>
    </lineage>
</organism>
<evidence type="ECO:0000256" key="1">
    <source>
        <dbReference type="SAM" id="SignalP"/>
    </source>
</evidence>
<dbReference type="InterPro" id="IPR057010">
    <property type="entry name" value="MrpH_C"/>
</dbReference>
<keyword evidence="1" id="KW-0732">Signal</keyword>
<reference evidence="3 4" key="1">
    <citation type="submission" date="2018-06" db="EMBL/GenBank/DDBJ databases">
        <authorList>
            <consortium name="Pathogen Informatics"/>
            <person name="Doyle S."/>
        </authorList>
    </citation>
    <scope>NUCLEOTIDE SEQUENCE [LARGE SCALE GENOMIC DNA]</scope>
    <source>
        <strain evidence="3 4">NCTC10211</strain>
    </source>
</reference>
<dbReference type="Gene3D" id="2.60.40.1090">
    <property type="entry name" value="Fimbrial-type adhesion domain"/>
    <property type="match status" value="1"/>
</dbReference>
<name>A0A379Y680_SERMA</name>
<dbReference type="InterPro" id="IPR036937">
    <property type="entry name" value="Adhesion_dom_fimbrial_sf"/>
</dbReference>
<accession>A0A379Y680</accession>
<dbReference type="GO" id="GO:0009289">
    <property type="term" value="C:pilus"/>
    <property type="evidence" value="ECO:0007669"/>
    <property type="project" value="InterPro"/>
</dbReference>
<feature type="signal peptide" evidence="1">
    <location>
        <begin position="1"/>
        <end position="23"/>
    </location>
</feature>
<dbReference type="AlphaFoldDB" id="A0A379Y680"/>
<dbReference type="GO" id="GO:0007155">
    <property type="term" value="P:cell adhesion"/>
    <property type="evidence" value="ECO:0007669"/>
    <property type="project" value="InterPro"/>
</dbReference>
<evidence type="ECO:0000313" key="4">
    <source>
        <dbReference type="Proteomes" id="UP000254765"/>
    </source>
</evidence>
<feature type="domain" description="Fimbrial adhesin MrpH C-terminal" evidence="2">
    <location>
        <begin position="160"/>
        <end position="268"/>
    </location>
</feature>